<feature type="transmembrane region" description="Helical" evidence="1">
    <location>
        <begin position="303"/>
        <end position="325"/>
    </location>
</feature>
<feature type="transmembrane region" description="Helical" evidence="1">
    <location>
        <begin position="16"/>
        <end position="37"/>
    </location>
</feature>
<feature type="transmembrane region" description="Helical" evidence="1">
    <location>
        <begin position="332"/>
        <end position="352"/>
    </location>
</feature>
<comment type="caution">
    <text evidence="2">The sequence shown here is derived from an EMBL/GenBank/DDBJ whole genome shotgun (WGS) entry which is preliminary data.</text>
</comment>
<gene>
    <name evidence="2" type="ORF">A3B87_00885</name>
</gene>
<dbReference type="AlphaFoldDB" id="A0A1F6FNI2"/>
<keyword evidence="1" id="KW-0812">Transmembrane</keyword>
<protein>
    <recommendedName>
        <fullName evidence="4">Glycosyltransferase RgtA/B/C/D-like domain-containing protein</fullName>
    </recommendedName>
</protein>
<feature type="transmembrane region" description="Helical" evidence="1">
    <location>
        <begin position="265"/>
        <end position="283"/>
    </location>
</feature>
<accession>A0A1F6FNI2</accession>
<feature type="transmembrane region" description="Helical" evidence="1">
    <location>
        <begin position="106"/>
        <end position="128"/>
    </location>
</feature>
<feature type="transmembrane region" description="Helical" evidence="1">
    <location>
        <begin position="191"/>
        <end position="208"/>
    </location>
</feature>
<dbReference type="EMBL" id="MFMW01000014">
    <property type="protein sequence ID" value="OGG87412.1"/>
    <property type="molecule type" value="Genomic_DNA"/>
</dbReference>
<feature type="transmembrane region" description="Helical" evidence="1">
    <location>
        <begin position="398"/>
        <end position="417"/>
    </location>
</feature>
<dbReference type="Proteomes" id="UP000179136">
    <property type="component" value="Unassembled WGS sequence"/>
</dbReference>
<organism evidence="2 3">
    <name type="scientific">Candidatus Kuenenbacteria bacterium RIFCSPHIGHO2_02_FULL_39_13</name>
    <dbReference type="NCBI Taxonomy" id="1798561"/>
    <lineage>
        <taxon>Bacteria</taxon>
        <taxon>Candidatus Kueneniibacteriota</taxon>
    </lineage>
</organism>
<sequence length="550" mass="64571">MIRDLIKSITKKEWRFLIIITLFVIFLTTLPYLYGWYQTPENYTYTGLHSLTPGDIHVYFSWIESIKQGNLFIENLYTSEPQARVMLNIFWSSVGLFAKFTGLSNIIAFHVSRIILIPFFLFLLYLVASYFWQNKIWRKICFIFLTFASGLGFAISGLINDSVYRKVWYNWPLDLWAPENNNLLTMFQSPHLILSVIFLILVFFLMFFSFDKNKIKYSLAAGIIALLLFEFHPFHAPTIFAVLGAYALVQFIIHKKIIFSYLKHLLIFSAISLPSILYWLWLMRSDYMTQIRAYQNICLTPSLWVTAFSYGFILILAILAIFALIKKNKLNNLNIFLITWLIVQFALLYSPFNFQRRMMQGLQIPMILLAVIGLNYIYCYLKARLPAEKFDFWVSNKYLAVILFVLLFGSSHIFNWVREFSVVVNKTQPVLYISNDTTAAFDWLKQNTQPSQVILTDFYNGNLIPGRIGHKIFLGHGVETLFFNSKFEQVNWFFSNNNLDDKKKLFLENNNISYILYTGQTRNLGDFQPSKKNYLQQVFQKGELEIYKVK</sequence>
<keyword evidence="1" id="KW-0472">Membrane</keyword>
<evidence type="ECO:0000256" key="1">
    <source>
        <dbReference type="SAM" id="Phobius"/>
    </source>
</evidence>
<evidence type="ECO:0008006" key="4">
    <source>
        <dbReference type="Google" id="ProtNLM"/>
    </source>
</evidence>
<name>A0A1F6FNI2_9BACT</name>
<feature type="transmembrane region" description="Helical" evidence="1">
    <location>
        <begin position="358"/>
        <end position="378"/>
    </location>
</feature>
<dbReference type="STRING" id="1798561.A3B87_00885"/>
<evidence type="ECO:0000313" key="3">
    <source>
        <dbReference type="Proteomes" id="UP000179136"/>
    </source>
</evidence>
<reference evidence="2 3" key="1">
    <citation type="journal article" date="2016" name="Nat. Commun.">
        <title>Thousands of microbial genomes shed light on interconnected biogeochemical processes in an aquifer system.</title>
        <authorList>
            <person name="Anantharaman K."/>
            <person name="Brown C.T."/>
            <person name="Hug L.A."/>
            <person name="Sharon I."/>
            <person name="Castelle C.J."/>
            <person name="Probst A.J."/>
            <person name="Thomas B.C."/>
            <person name="Singh A."/>
            <person name="Wilkins M.J."/>
            <person name="Karaoz U."/>
            <person name="Brodie E.L."/>
            <person name="Williams K.H."/>
            <person name="Hubbard S.S."/>
            <person name="Banfield J.F."/>
        </authorList>
    </citation>
    <scope>NUCLEOTIDE SEQUENCE [LARGE SCALE GENOMIC DNA]</scope>
</reference>
<evidence type="ECO:0000313" key="2">
    <source>
        <dbReference type="EMBL" id="OGG87412.1"/>
    </source>
</evidence>
<keyword evidence="1" id="KW-1133">Transmembrane helix</keyword>
<feature type="transmembrane region" description="Helical" evidence="1">
    <location>
        <begin position="140"/>
        <end position="159"/>
    </location>
</feature>
<proteinExistence type="predicted"/>